<dbReference type="InParanoid" id="A0A6P8HPD6"/>
<dbReference type="OrthoDB" id="5950208at2759"/>
<dbReference type="Proteomes" id="UP000515163">
    <property type="component" value="Unplaced"/>
</dbReference>
<proteinExistence type="predicted"/>
<organism evidence="1 2">
    <name type="scientific">Actinia tenebrosa</name>
    <name type="common">Australian red waratah sea anemone</name>
    <dbReference type="NCBI Taxonomy" id="6105"/>
    <lineage>
        <taxon>Eukaryota</taxon>
        <taxon>Metazoa</taxon>
        <taxon>Cnidaria</taxon>
        <taxon>Anthozoa</taxon>
        <taxon>Hexacorallia</taxon>
        <taxon>Actiniaria</taxon>
        <taxon>Actiniidae</taxon>
        <taxon>Actinia</taxon>
    </lineage>
</organism>
<dbReference type="AlphaFoldDB" id="A0A6P8HPD6"/>
<accession>A0A6P8HPD6</accession>
<name>A0A6P8HPD6_ACTTE</name>
<reference evidence="2" key="1">
    <citation type="submission" date="2025-08" db="UniProtKB">
        <authorList>
            <consortium name="RefSeq"/>
        </authorList>
    </citation>
    <scope>IDENTIFICATION</scope>
    <source>
        <tissue evidence="2">Tentacle</tissue>
    </source>
</reference>
<dbReference type="GeneID" id="116294742"/>
<protein>
    <submittedName>
        <fullName evidence="2">Uncharacterized protein LOC116294742</fullName>
    </submittedName>
</protein>
<evidence type="ECO:0000313" key="2">
    <source>
        <dbReference type="RefSeq" id="XP_031558254.1"/>
    </source>
</evidence>
<sequence length="270" mass="31429">MGDRSKLKTGNLGVNAMEEKRLNKYLNTLEKQTRDKVINTERQQKVMAKHFHKRLDKSAALARKQENIALSFKMPVNRCYSSKSKVDKGIHLINSQPEEPKLSESRNSPSLLLREWNQSFDVPYLKEYSFSWYPDTKPSSVMEMRCKMWQKISEFCLNGRERARSAPPWLRDLRAPAQVQRAHLKTLEVMRIQKSLVQSPSRQPVIDLQSVRTWREKEKKIACCAVKEFVKTIVPYKLRPGPSQQVHDINSFYRLLSTSEPPLKSFCCSS</sequence>
<gene>
    <name evidence="2" type="primary">LOC116294742</name>
</gene>
<dbReference type="KEGG" id="aten:116294742"/>
<keyword evidence="1" id="KW-1185">Reference proteome</keyword>
<dbReference type="RefSeq" id="XP_031558254.1">
    <property type="nucleotide sequence ID" value="XM_031702394.1"/>
</dbReference>
<evidence type="ECO:0000313" key="1">
    <source>
        <dbReference type="Proteomes" id="UP000515163"/>
    </source>
</evidence>